<organism evidence="1 2">
    <name type="scientific">Parthenolecanium corni</name>
    <dbReference type="NCBI Taxonomy" id="536013"/>
    <lineage>
        <taxon>Eukaryota</taxon>
        <taxon>Metazoa</taxon>
        <taxon>Ecdysozoa</taxon>
        <taxon>Arthropoda</taxon>
        <taxon>Hexapoda</taxon>
        <taxon>Insecta</taxon>
        <taxon>Pterygota</taxon>
        <taxon>Neoptera</taxon>
        <taxon>Paraneoptera</taxon>
        <taxon>Hemiptera</taxon>
        <taxon>Sternorrhyncha</taxon>
        <taxon>Coccoidea</taxon>
        <taxon>Coccidae</taxon>
        <taxon>Parthenolecanium</taxon>
    </lineage>
</organism>
<gene>
    <name evidence="1" type="ORF">V9T40_001497</name>
</gene>
<dbReference type="EMBL" id="JBBCAQ010000019">
    <property type="protein sequence ID" value="KAK7595064.1"/>
    <property type="molecule type" value="Genomic_DNA"/>
</dbReference>
<accession>A0AAN9Y5H2</accession>
<evidence type="ECO:0000313" key="2">
    <source>
        <dbReference type="Proteomes" id="UP001367676"/>
    </source>
</evidence>
<comment type="caution">
    <text evidence="1">The sequence shown here is derived from an EMBL/GenBank/DDBJ whole genome shotgun (WGS) entry which is preliminary data.</text>
</comment>
<sequence length="87" mass="10516">MSRQRVFSNSTMTQTIELRKWLELQERLRTVAMRYEEYVEDVPEVPREAKVMVKLLPIMAYFAKTYVRGKPGRGWRRAVRPRFLPDR</sequence>
<dbReference type="Proteomes" id="UP001367676">
    <property type="component" value="Unassembled WGS sequence"/>
</dbReference>
<evidence type="ECO:0000313" key="1">
    <source>
        <dbReference type="EMBL" id="KAK7595064.1"/>
    </source>
</evidence>
<proteinExistence type="predicted"/>
<reference evidence="1 2" key="1">
    <citation type="submission" date="2024-03" db="EMBL/GenBank/DDBJ databases">
        <title>Adaptation during the transition from Ophiocordyceps entomopathogen to insect associate is accompanied by gene loss and intensified selection.</title>
        <authorList>
            <person name="Ward C.M."/>
            <person name="Onetto C.A."/>
            <person name="Borneman A.R."/>
        </authorList>
    </citation>
    <scope>NUCLEOTIDE SEQUENCE [LARGE SCALE GENOMIC DNA]</scope>
    <source>
        <strain evidence="1">AWRI1</strain>
        <tissue evidence="1">Single Adult Female</tissue>
    </source>
</reference>
<name>A0AAN9Y5H2_9HEMI</name>
<keyword evidence="2" id="KW-1185">Reference proteome</keyword>
<protein>
    <submittedName>
        <fullName evidence="1">Uncharacterized protein</fullName>
    </submittedName>
</protein>
<dbReference type="AlphaFoldDB" id="A0AAN9Y5H2"/>